<evidence type="ECO:0000256" key="4">
    <source>
        <dbReference type="ARBA" id="ARBA00022475"/>
    </source>
</evidence>
<dbReference type="Proteomes" id="UP000747542">
    <property type="component" value="Unassembled WGS sequence"/>
</dbReference>
<evidence type="ECO:0000313" key="17">
    <source>
        <dbReference type="Proteomes" id="UP000747542"/>
    </source>
</evidence>
<dbReference type="EMBL" id="JAHLQT010010089">
    <property type="protein sequence ID" value="KAG7173319.1"/>
    <property type="molecule type" value="Genomic_DNA"/>
</dbReference>
<dbReference type="SMART" id="SM00918">
    <property type="entry name" value="Lig_chan-Glu_bd"/>
    <property type="match status" value="1"/>
</dbReference>
<evidence type="ECO:0000256" key="1">
    <source>
        <dbReference type="ARBA" id="ARBA00004651"/>
    </source>
</evidence>
<keyword evidence="8 13" id="KW-0472">Membrane</keyword>
<keyword evidence="14" id="KW-0732">Signal</keyword>
<dbReference type="PANTHER" id="PTHR42643:SF24">
    <property type="entry name" value="IONOTROPIC RECEPTOR 60A"/>
    <property type="match status" value="1"/>
</dbReference>
<feature type="transmembrane region" description="Helical" evidence="13">
    <location>
        <begin position="301"/>
        <end position="319"/>
    </location>
</feature>
<evidence type="ECO:0000256" key="5">
    <source>
        <dbReference type="ARBA" id="ARBA00022692"/>
    </source>
</evidence>
<evidence type="ECO:0000256" key="11">
    <source>
        <dbReference type="ARBA" id="ARBA00023286"/>
    </source>
</evidence>
<protein>
    <submittedName>
        <fullName evidence="16">Glutamate receptor ionotropic, delta-2-like 28</fullName>
    </submittedName>
</protein>
<dbReference type="GO" id="GO:0015276">
    <property type="term" value="F:ligand-gated monoatomic ion channel activity"/>
    <property type="evidence" value="ECO:0007669"/>
    <property type="project" value="InterPro"/>
</dbReference>
<evidence type="ECO:0000256" key="13">
    <source>
        <dbReference type="SAM" id="Phobius"/>
    </source>
</evidence>
<dbReference type="AlphaFoldDB" id="A0A8J5N580"/>
<accession>A0A8J5N580</accession>
<evidence type="ECO:0000256" key="12">
    <source>
        <dbReference type="ARBA" id="ARBA00023303"/>
    </source>
</evidence>
<dbReference type="Gene3D" id="3.40.190.10">
    <property type="entry name" value="Periplasmic binding protein-like II"/>
    <property type="match status" value="1"/>
</dbReference>
<keyword evidence="5 13" id="KW-0812">Transmembrane</keyword>
<evidence type="ECO:0000256" key="10">
    <source>
        <dbReference type="ARBA" id="ARBA00023180"/>
    </source>
</evidence>
<proteinExistence type="inferred from homology"/>
<evidence type="ECO:0000256" key="6">
    <source>
        <dbReference type="ARBA" id="ARBA00022989"/>
    </source>
</evidence>
<gene>
    <name evidence="16" type="primary">Grid2-L28</name>
    <name evidence="16" type="ORF">Hamer_G022673</name>
</gene>
<feature type="domain" description="Ionotropic glutamate receptor L-glutamate and glycine-binding" evidence="15">
    <location>
        <begin position="181"/>
        <end position="244"/>
    </location>
</feature>
<dbReference type="SUPFAM" id="SSF53850">
    <property type="entry name" value="Periplasmic binding protein-like II"/>
    <property type="match status" value="1"/>
</dbReference>
<keyword evidence="4" id="KW-1003">Cell membrane</keyword>
<keyword evidence="6 13" id="KW-1133">Transmembrane helix</keyword>
<comment type="subcellular location">
    <subcellularLocation>
        <location evidence="1">Cell membrane</location>
        <topology evidence="1">Multi-pass membrane protein</topology>
    </subcellularLocation>
</comment>
<evidence type="ECO:0000256" key="2">
    <source>
        <dbReference type="ARBA" id="ARBA00008685"/>
    </source>
</evidence>
<dbReference type="InterPro" id="IPR019594">
    <property type="entry name" value="Glu/Gly-bd"/>
</dbReference>
<feature type="chain" id="PRO_5035226549" evidence="14">
    <location>
        <begin position="20"/>
        <end position="597"/>
    </location>
</feature>
<dbReference type="PANTHER" id="PTHR42643">
    <property type="entry name" value="IONOTROPIC RECEPTOR 20A-RELATED"/>
    <property type="match status" value="1"/>
</dbReference>
<dbReference type="GO" id="GO:0050906">
    <property type="term" value="P:detection of stimulus involved in sensory perception"/>
    <property type="evidence" value="ECO:0007669"/>
    <property type="project" value="UniProtKB-ARBA"/>
</dbReference>
<evidence type="ECO:0000313" key="16">
    <source>
        <dbReference type="EMBL" id="KAG7173319.1"/>
    </source>
</evidence>
<dbReference type="Gene3D" id="1.10.287.70">
    <property type="match status" value="1"/>
</dbReference>
<evidence type="ECO:0000256" key="3">
    <source>
        <dbReference type="ARBA" id="ARBA00022448"/>
    </source>
</evidence>
<keyword evidence="17" id="KW-1185">Reference proteome</keyword>
<keyword evidence="7" id="KW-0406">Ion transport</keyword>
<feature type="transmembrane region" description="Helical" evidence="13">
    <location>
        <begin position="369"/>
        <end position="391"/>
    </location>
</feature>
<keyword evidence="12" id="KW-0407">Ion channel</keyword>
<reference evidence="16" key="1">
    <citation type="journal article" date="2021" name="Sci. Adv.">
        <title>The American lobster genome reveals insights on longevity, neural, and immune adaptations.</title>
        <authorList>
            <person name="Polinski J.M."/>
            <person name="Zimin A.V."/>
            <person name="Clark K.F."/>
            <person name="Kohn A.B."/>
            <person name="Sadowski N."/>
            <person name="Timp W."/>
            <person name="Ptitsyn A."/>
            <person name="Khanna P."/>
            <person name="Romanova D.Y."/>
            <person name="Williams P."/>
            <person name="Greenwood S.J."/>
            <person name="Moroz L.L."/>
            <person name="Walt D.R."/>
            <person name="Bodnar A.G."/>
        </authorList>
    </citation>
    <scope>NUCLEOTIDE SEQUENCE</scope>
    <source>
        <strain evidence="16">GMGI-L3</strain>
    </source>
</reference>
<feature type="transmembrane region" description="Helical" evidence="13">
    <location>
        <begin position="570"/>
        <end position="592"/>
    </location>
</feature>
<keyword evidence="10" id="KW-0325">Glycoprotein</keyword>
<dbReference type="InterPro" id="IPR001320">
    <property type="entry name" value="Iontro_rcpt_C"/>
</dbReference>
<keyword evidence="3" id="KW-0813">Transport</keyword>
<feature type="signal peptide" evidence="14">
    <location>
        <begin position="1"/>
        <end position="19"/>
    </location>
</feature>
<comment type="similarity">
    <text evidence="2">Belongs to the glutamate-gated ion channel (TC 1.A.10.1) family.</text>
</comment>
<evidence type="ECO:0000256" key="14">
    <source>
        <dbReference type="SAM" id="SignalP"/>
    </source>
</evidence>
<comment type="caution">
    <text evidence="16">The sequence shown here is derived from an EMBL/GenBank/DDBJ whole genome shotgun (WGS) entry which is preliminary data.</text>
</comment>
<evidence type="ECO:0000256" key="9">
    <source>
        <dbReference type="ARBA" id="ARBA00023170"/>
    </source>
</evidence>
<evidence type="ECO:0000256" key="8">
    <source>
        <dbReference type="ARBA" id="ARBA00023136"/>
    </source>
</evidence>
<dbReference type="InterPro" id="IPR052192">
    <property type="entry name" value="Insect_Ionotropic_Sensory_Rcpt"/>
</dbReference>
<sequence length="597" mass="67414">MRTLVVVLLVMMTGHYASGDTNLPPTPRPQPTALSLLPRPQVVHVTDSEDFERVGILSSSCQGRVFLVDDPALLLTYANKRESSWDYSGRQVVVGLTKEQLKDLTLTKSGRKTQHIVGVVKSGLLGTLWQVYRNQLYTGEEVINVGTWQQNRFTRKRDLFPDKLANLHGAVLKVALFHYIPAVFIERTGNDSIVHHYGRDVDIIKVLSSILNFTIEILAVPSDELWGERLDNGSYNGMIGFLGRDEADMGSGNLYMSSHLGRLNHMTYTTSTFTDSSCFMSWVEPPLPRWQSLALPYQLETWLALLGELLLCSPFLYILAKTTSMRGEEELSNFQSVTYSSLYVFGMHFRQPQGQLPIRINTQIFLAFLWLYAIIITTGYSCNLTAFLTVTRDPPRIETIKELHESKLPVFGLGDYFKLSMLQSVNKHVRGLADKYVAVFDVSTIDRNILHGKGVGIQGYSYMKYVIKKDYTSASGRARMRILKECFASHAITVGLQRHSPLKRKFDKVIRWMVEGGLIDQWFLESVDLSIQIEKRKKKAQGIGDSKAEDMSTAGSEGVIPLGLDHMQGIFLILIICCIISILVFMAEFMLVERNRS</sequence>
<keyword evidence="11" id="KW-1071">Ligand-gated ion channel</keyword>
<name>A0A8J5N580_HOMAM</name>
<evidence type="ECO:0000256" key="7">
    <source>
        <dbReference type="ARBA" id="ARBA00023065"/>
    </source>
</evidence>
<evidence type="ECO:0000259" key="15">
    <source>
        <dbReference type="SMART" id="SM00918"/>
    </source>
</evidence>
<dbReference type="Pfam" id="PF00060">
    <property type="entry name" value="Lig_chan"/>
    <property type="match status" value="1"/>
</dbReference>
<organism evidence="16 17">
    <name type="scientific">Homarus americanus</name>
    <name type="common">American lobster</name>
    <dbReference type="NCBI Taxonomy" id="6706"/>
    <lineage>
        <taxon>Eukaryota</taxon>
        <taxon>Metazoa</taxon>
        <taxon>Ecdysozoa</taxon>
        <taxon>Arthropoda</taxon>
        <taxon>Crustacea</taxon>
        <taxon>Multicrustacea</taxon>
        <taxon>Malacostraca</taxon>
        <taxon>Eumalacostraca</taxon>
        <taxon>Eucarida</taxon>
        <taxon>Decapoda</taxon>
        <taxon>Pleocyemata</taxon>
        <taxon>Astacidea</taxon>
        <taxon>Nephropoidea</taxon>
        <taxon>Nephropidae</taxon>
        <taxon>Homarus</taxon>
    </lineage>
</organism>
<keyword evidence="9 16" id="KW-0675">Receptor</keyword>
<dbReference type="GO" id="GO:0005886">
    <property type="term" value="C:plasma membrane"/>
    <property type="evidence" value="ECO:0007669"/>
    <property type="project" value="UniProtKB-SubCell"/>
</dbReference>